<protein>
    <submittedName>
        <fullName evidence="2">Uncharacterized protein</fullName>
    </submittedName>
</protein>
<feature type="region of interest" description="Disordered" evidence="1">
    <location>
        <begin position="38"/>
        <end position="57"/>
    </location>
</feature>
<dbReference type="EMBL" id="BAAABX010000032">
    <property type="protein sequence ID" value="GAA0405952.1"/>
    <property type="molecule type" value="Genomic_DNA"/>
</dbReference>
<keyword evidence="3" id="KW-1185">Reference proteome</keyword>
<accession>A0ABP3IJ23</accession>
<evidence type="ECO:0000313" key="2">
    <source>
        <dbReference type="EMBL" id="GAA0405952.1"/>
    </source>
</evidence>
<comment type="caution">
    <text evidence="2">The sequence shown here is derived from an EMBL/GenBank/DDBJ whole genome shotgun (WGS) entry which is preliminary data.</text>
</comment>
<dbReference type="Proteomes" id="UP001500879">
    <property type="component" value="Unassembled WGS sequence"/>
</dbReference>
<gene>
    <name evidence="2" type="ORF">GCM10010357_28610</name>
</gene>
<evidence type="ECO:0000256" key="1">
    <source>
        <dbReference type="SAM" id="MobiDB-lite"/>
    </source>
</evidence>
<evidence type="ECO:0000313" key="3">
    <source>
        <dbReference type="Proteomes" id="UP001500879"/>
    </source>
</evidence>
<sequence length="136" mass="15327">MRDAISRALEWALRLLLRVLRPLLPPSGRHRAIPGTTALRAPRDYPVPPVPTKPGQHVRCTRGWNNPIPVHVLKDTMPAQDKSPLVRPYVVEWEKKLEERERVRQRRVALVAATLGFDVRYDAPGLLTASYSAVAA</sequence>
<dbReference type="RefSeq" id="WP_344023959.1">
    <property type="nucleotide sequence ID" value="NZ_BAAABX010000032.1"/>
</dbReference>
<proteinExistence type="predicted"/>
<reference evidence="3" key="1">
    <citation type="journal article" date="2019" name="Int. J. Syst. Evol. Microbiol.">
        <title>The Global Catalogue of Microorganisms (GCM) 10K type strain sequencing project: providing services to taxonomists for standard genome sequencing and annotation.</title>
        <authorList>
            <consortium name="The Broad Institute Genomics Platform"/>
            <consortium name="The Broad Institute Genome Sequencing Center for Infectious Disease"/>
            <person name="Wu L."/>
            <person name="Ma J."/>
        </authorList>
    </citation>
    <scope>NUCLEOTIDE SEQUENCE [LARGE SCALE GENOMIC DNA]</scope>
    <source>
        <strain evidence="3">JCM 4788</strain>
    </source>
</reference>
<name>A0ABP3IJ23_9ACTN</name>
<organism evidence="2 3">
    <name type="scientific">Streptomyces luteireticuli</name>
    <dbReference type="NCBI Taxonomy" id="173858"/>
    <lineage>
        <taxon>Bacteria</taxon>
        <taxon>Bacillati</taxon>
        <taxon>Actinomycetota</taxon>
        <taxon>Actinomycetes</taxon>
        <taxon>Kitasatosporales</taxon>
        <taxon>Streptomycetaceae</taxon>
        <taxon>Streptomyces</taxon>
    </lineage>
</organism>